<evidence type="ECO:0000256" key="15">
    <source>
        <dbReference type="RuleBase" id="RU366061"/>
    </source>
</evidence>
<reference evidence="18" key="1">
    <citation type="submission" date="2022-01" db="EMBL/GenBank/DDBJ databases">
        <authorList>
            <person name="Braso-Vives M."/>
        </authorList>
    </citation>
    <scope>NUCLEOTIDE SEQUENCE</scope>
</reference>
<dbReference type="InterPro" id="IPR003347">
    <property type="entry name" value="JmjC_dom"/>
</dbReference>
<dbReference type="AlphaFoldDB" id="A0A8J9ZVB4"/>
<dbReference type="Pfam" id="PF08007">
    <property type="entry name" value="JmjC_2"/>
    <property type="match status" value="1"/>
</dbReference>
<comment type="subcellular location">
    <subcellularLocation>
        <location evidence="1 15">Nucleus</location>
    </subcellularLocation>
</comment>
<feature type="compositionally biased region" description="Basic residues" evidence="16">
    <location>
        <begin position="39"/>
        <end position="58"/>
    </location>
</feature>
<accession>A0A8J9ZVB4</accession>
<proteinExistence type="inferred from homology"/>
<dbReference type="FunFam" id="1.10.10.1500:FF:000001">
    <property type="entry name" value="ribosomal oxygenase 1 isoform X1"/>
    <property type="match status" value="1"/>
</dbReference>
<evidence type="ECO:0000256" key="16">
    <source>
        <dbReference type="SAM" id="MobiDB-lite"/>
    </source>
</evidence>
<comment type="cofactor">
    <cofactor evidence="15">
        <name>Fe(2+)</name>
        <dbReference type="ChEBI" id="CHEBI:29033"/>
    </cofactor>
    <text evidence="15">Binds 1 Fe(2+) ion per subunit.</text>
</comment>
<dbReference type="OrthoDB" id="425950at2759"/>
<comment type="function">
    <text evidence="15">Oxygenase that can act as both a histone lysine demethylase and a ribosomal histidine hydroxylase.</text>
</comment>
<feature type="compositionally biased region" description="Polar residues" evidence="16">
    <location>
        <begin position="95"/>
        <end position="108"/>
    </location>
</feature>
<comment type="catalytic activity">
    <reaction evidence="13">
        <text>N(6),N(6)-dimethyl-L-lysyl(36)-[histone H3] + 2 2-oxoglutarate + 2 O2 = L-lysyl(36)-[histone H3] + 2 formaldehyde + 2 succinate + 2 CO2</text>
        <dbReference type="Rhea" id="RHEA:42032"/>
        <dbReference type="Rhea" id="RHEA-COMP:9785"/>
        <dbReference type="Rhea" id="RHEA-COMP:9787"/>
        <dbReference type="ChEBI" id="CHEBI:15379"/>
        <dbReference type="ChEBI" id="CHEBI:16526"/>
        <dbReference type="ChEBI" id="CHEBI:16810"/>
        <dbReference type="ChEBI" id="CHEBI:16842"/>
        <dbReference type="ChEBI" id="CHEBI:29969"/>
        <dbReference type="ChEBI" id="CHEBI:30031"/>
        <dbReference type="ChEBI" id="CHEBI:61976"/>
        <dbReference type="EC" id="1.14.11.27"/>
    </reaction>
    <physiologicalReaction direction="left-to-right" evidence="13">
        <dbReference type="Rhea" id="RHEA:42033"/>
    </physiologicalReaction>
</comment>
<dbReference type="GO" id="GO:0140680">
    <property type="term" value="F:histone H3K36me/H3K36me2 demethylase activity"/>
    <property type="evidence" value="ECO:0007669"/>
    <property type="project" value="UniProtKB-EC"/>
</dbReference>
<evidence type="ECO:0000256" key="13">
    <source>
        <dbReference type="ARBA" id="ARBA00048301"/>
    </source>
</evidence>
<feature type="compositionally biased region" description="Polar residues" evidence="16">
    <location>
        <begin position="25"/>
        <end position="37"/>
    </location>
</feature>
<name>A0A8J9ZVB4_BRALA</name>
<keyword evidence="6 15" id="KW-0223">Dioxygenase</keyword>
<dbReference type="InterPro" id="IPR049043">
    <property type="entry name" value="WHD_RIOX1"/>
</dbReference>
<keyword evidence="19" id="KW-1185">Reference proteome</keyword>
<evidence type="ECO:0000256" key="4">
    <source>
        <dbReference type="ARBA" id="ARBA00022723"/>
    </source>
</evidence>
<evidence type="ECO:0000256" key="12">
    <source>
        <dbReference type="ARBA" id="ARBA00048149"/>
    </source>
</evidence>
<feature type="region of interest" description="Disordered" evidence="16">
    <location>
        <begin position="1"/>
        <end position="180"/>
    </location>
</feature>
<comment type="catalytic activity">
    <reaction evidence="14">
        <text>N(6)-methyl-L-lysyl-[protein] + 2-oxoglutarate + O2 = L-lysyl-[protein] + formaldehyde + succinate + CO2</text>
        <dbReference type="Rhea" id="RHEA:60924"/>
        <dbReference type="Rhea" id="RHEA-COMP:9752"/>
        <dbReference type="Rhea" id="RHEA-COMP:13053"/>
        <dbReference type="ChEBI" id="CHEBI:15379"/>
        <dbReference type="ChEBI" id="CHEBI:16526"/>
        <dbReference type="ChEBI" id="CHEBI:16810"/>
        <dbReference type="ChEBI" id="CHEBI:16842"/>
        <dbReference type="ChEBI" id="CHEBI:29969"/>
        <dbReference type="ChEBI" id="CHEBI:30031"/>
        <dbReference type="ChEBI" id="CHEBI:61929"/>
    </reaction>
    <physiologicalReaction direction="left-to-right" evidence="14">
        <dbReference type="Rhea" id="RHEA:60925"/>
    </physiologicalReaction>
</comment>
<evidence type="ECO:0000256" key="14">
    <source>
        <dbReference type="ARBA" id="ARBA00049324"/>
    </source>
</evidence>
<dbReference type="InterPro" id="IPR039994">
    <property type="entry name" value="NO66-like"/>
</dbReference>
<dbReference type="SUPFAM" id="SSF51197">
    <property type="entry name" value="Clavaminate synthase-like"/>
    <property type="match status" value="2"/>
</dbReference>
<keyword evidence="10 15" id="KW-0804">Transcription</keyword>
<keyword evidence="9 15" id="KW-0805">Transcription regulation</keyword>
<evidence type="ECO:0000256" key="5">
    <source>
        <dbReference type="ARBA" id="ARBA00022853"/>
    </source>
</evidence>
<protein>
    <recommendedName>
        <fullName evidence="15">Bifunctional lysine-specific demethylase and histidyl-hydroxylase</fullName>
        <ecNumber evidence="15">1.14.11.-</ecNumber>
    </recommendedName>
</protein>
<comment type="catalytic activity">
    <reaction evidence="12">
        <text>L-histidyl-[protein] + 2-oxoglutarate + O2 = (3S)-3-hydroxy-L-histidyl-[protein] + succinate + CO2</text>
        <dbReference type="Rhea" id="RHEA:54256"/>
        <dbReference type="Rhea" id="RHEA-COMP:9745"/>
        <dbReference type="Rhea" id="RHEA-COMP:13840"/>
        <dbReference type="ChEBI" id="CHEBI:15379"/>
        <dbReference type="ChEBI" id="CHEBI:16526"/>
        <dbReference type="ChEBI" id="CHEBI:16810"/>
        <dbReference type="ChEBI" id="CHEBI:29979"/>
        <dbReference type="ChEBI" id="CHEBI:30031"/>
        <dbReference type="ChEBI" id="CHEBI:138021"/>
        <dbReference type="EC" id="1.14.11.79"/>
    </reaction>
    <physiologicalReaction direction="left-to-right" evidence="12">
        <dbReference type="Rhea" id="RHEA:54257"/>
    </physiologicalReaction>
</comment>
<evidence type="ECO:0000256" key="9">
    <source>
        <dbReference type="ARBA" id="ARBA00023015"/>
    </source>
</evidence>
<feature type="compositionally biased region" description="Basic and acidic residues" evidence="16">
    <location>
        <begin position="159"/>
        <end position="170"/>
    </location>
</feature>
<dbReference type="EMBL" id="OV696689">
    <property type="protein sequence ID" value="CAH1264291.1"/>
    <property type="molecule type" value="Genomic_DNA"/>
</dbReference>
<keyword evidence="8 15" id="KW-0408">Iron</keyword>
<comment type="similarity">
    <text evidence="2">Belongs to the ROX family. NO66 subfamily.</text>
</comment>
<dbReference type="GO" id="GO:0036139">
    <property type="term" value="F:peptidyl-histidine dioxygenase activity"/>
    <property type="evidence" value="ECO:0007669"/>
    <property type="project" value="UniProtKB-EC"/>
</dbReference>
<dbReference type="PANTHER" id="PTHR13096:SF8">
    <property type="entry name" value="RIBOSOMAL OXYGENASE 1"/>
    <property type="match status" value="1"/>
</dbReference>
<evidence type="ECO:0000259" key="17">
    <source>
        <dbReference type="PROSITE" id="PS51184"/>
    </source>
</evidence>
<evidence type="ECO:0000256" key="11">
    <source>
        <dbReference type="ARBA" id="ARBA00023242"/>
    </source>
</evidence>
<dbReference type="EC" id="1.14.11.-" evidence="15"/>
<dbReference type="FunFam" id="2.60.120.650:FF:000013">
    <property type="entry name" value="Ribosomal oxygenase 1"/>
    <property type="match status" value="1"/>
</dbReference>
<keyword evidence="3" id="KW-0678">Repressor</keyword>
<keyword evidence="5" id="KW-0156">Chromatin regulator</keyword>
<evidence type="ECO:0000256" key="3">
    <source>
        <dbReference type="ARBA" id="ARBA00022491"/>
    </source>
</evidence>
<gene>
    <name evidence="18" type="primary">RIOX1</name>
    <name evidence="18" type="ORF">BLAG_LOCUS18710</name>
</gene>
<organism evidence="18 19">
    <name type="scientific">Branchiostoma lanceolatum</name>
    <name type="common">Common lancelet</name>
    <name type="synonym">Amphioxus lanceolatum</name>
    <dbReference type="NCBI Taxonomy" id="7740"/>
    <lineage>
        <taxon>Eukaryota</taxon>
        <taxon>Metazoa</taxon>
        <taxon>Chordata</taxon>
        <taxon>Cephalochordata</taxon>
        <taxon>Leptocardii</taxon>
        <taxon>Amphioxiformes</taxon>
        <taxon>Branchiostomatidae</taxon>
        <taxon>Branchiostoma</taxon>
    </lineage>
</organism>
<evidence type="ECO:0000256" key="7">
    <source>
        <dbReference type="ARBA" id="ARBA00023002"/>
    </source>
</evidence>
<keyword evidence="4 15" id="KW-0479">Metal-binding</keyword>
<dbReference type="Gene3D" id="1.10.10.1500">
    <property type="entry name" value="JmjC domain-containing ribosomal oxygenase (ROX), dimer domain"/>
    <property type="match status" value="1"/>
</dbReference>
<evidence type="ECO:0000313" key="18">
    <source>
        <dbReference type="EMBL" id="CAH1264291.1"/>
    </source>
</evidence>
<evidence type="ECO:0000256" key="1">
    <source>
        <dbReference type="ARBA" id="ARBA00004123"/>
    </source>
</evidence>
<evidence type="ECO:0000256" key="8">
    <source>
        <dbReference type="ARBA" id="ARBA00023004"/>
    </source>
</evidence>
<feature type="compositionally biased region" description="Polar residues" evidence="16">
    <location>
        <begin position="122"/>
        <end position="132"/>
    </location>
</feature>
<evidence type="ECO:0000256" key="6">
    <source>
        <dbReference type="ARBA" id="ARBA00022964"/>
    </source>
</evidence>
<dbReference type="Gene3D" id="3.90.930.40">
    <property type="match status" value="1"/>
</dbReference>
<dbReference type="PANTHER" id="PTHR13096">
    <property type="entry name" value="MINA53 MYC INDUCED NUCLEAR ANTIGEN"/>
    <property type="match status" value="1"/>
</dbReference>
<dbReference type="Proteomes" id="UP000838412">
    <property type="component" value="Chromosome 4"/>
</dbReference>
<dbReference type="GO" id="GO:0005730">
    <property type="term" value="C:nucleolus"/>
    <property type="evidence" value="ECO:0007669"/>
    <property type="project" value="TreeGrafter"/>
</dbReference>
<dbReference type="FunFam" id="3.90.930.40:FF:000001">
    <property type="entry name" value="ribosomal oxygenase 1 isoform X1"/>
    <property type="match status" value="1"/>
</dbReference>
<keyword evidence="11 15" id="KW-0539">Nucleus</keyword>
<dbReference type="PROSITE" id="PS51184">
    <property type="entry name" value="JMJC"/>
    <property type="match status" value="1"/>
</dbReference>
<evidence type="ECO:0000256" key="10">
    <source>
        <dbReference type="ARBA" id="ARBA00023163"/>
    </source>
</evidence>
<dbReference type="Gene3D" id="2.60.120.650">
    <property type="entry name" value="Cupin"/>
    <property type="match status" value="1"/>
</dbReference>
<sequence>MSQNIPAKRQSAFGAFVKSKVKGPTVQQTGATKTPKTPSKMRRLSLRKSTRKIKHALKGKSGSHQPAAAHRDMPVSQNTVQGEDGVKLKGYKMKTSPTTMVQEPQRTGGSPEENSVGKRNIKSNIKSSQNVKPGQKFHERIATQQPLKRKPPGFEDSDDKTPVKRVRSDTAKSVQSPAKTVDVGEVEDSTVEAVKMFEWLIHPVKKEKFFSELWEKKPLLVKRHLESYNDGWFSTEDLTKILHKNDVQFGRNLDVTTYEGGQRETHNPPGRAYPAVVWDYYQNGCSVRLLNPQTYSHGVWRLCSSLQEYFSSMVGANIYLTPPGTQGFAPHYDDIEAFVLQLEGKKHWKLYSPRNEGEKLPRFSSGNFSQEEIGEAILDVTLEPGDLLYFPRGTIHQASALPDTHSLHITVSTCQRNTWGDLMEKVCIPSTRPPPYWTHTPYTSPSPPVRGTHGETSWRRYVYHPPGLRLTRHSLPTHHRLHLSEEHMGRPHGEGMYTIHQASALPDTHSLHITVSTCQRNTWGDLMEKLVPAALATAFSEDVEFRQALPRDYLDYMGLANTDMDDPRRKAFLGTIQSLLSRLVSYVPVDAGVDQKAVEFMRDCLPPVFTKQERACSIYGCRTRLEKGRVVGSVDLKTSTPVKLIRKGAARLVMEGEQVFLYHILENGRVYHGAELQPIEVPPEAAPAIEYLMHSYPEYVTIDSFPLDHQQDKIDLAMLMFEKGIIIAQEPASVDN</sequence>
<evidence type="ECO:0000256" key="2">
    <source>
        <dbReference type="ARBA" id="ARBA00010309"/>
    </source>
</evidence>
<evidence type="ECO:0000313" key="19">
    <source>
        <dbReference type="Proteomes" id="UP000838412"/>
    </source>
</evidence>
<dbReference type="GO" id="GO:0005506">
    <property type="term" value="F:iron ion binding"/>
    <property type="evidence" value="ECO:0007669"/>
    <property type="project" value="UniProtKB-UniRule"/>
</dbReference>
<dbReference type="GO" id="GO:0032453">
    <property type="term" value="F:histone H3K4 demethylase activity"/>
    <property type="evidence" value="ECO:0007669"/>
    <property type="project" value="TreeGrafter"/>
</dbReference>
<feature type="domain" description="JmjC" evidence="17">
    <location>
        <begin position="291"/>
        <end position="430"/>
    </location>
</feature>
<dbReference type="Pfam" id="PF21233">
    <property type="entry name" value="WHD_RIOX1"/>
    <property type="match status" value="1"/>
</dbReference>
<keyword evidence="7 15" id="KW-0560">Oxidoreductase</keyword>